<evidence type="ECO:0000313" key="1">
    <source>
        <dbReference type="EMBL" id="RNA09396.1"/>
    </source>
</evidence>
<protein>
    <submittedName>
        <fullName evidence="1">Uncharacterized protein</fullName>
    </submittedName>
</protein>
<proteinExistence type="predicted"/>
<reference evidence="1 2" key="1">
    <citation type="journal article" date="2018" name="Sci. Rep.">
        <title>Genomic signatures of local adaptation to the degree of environmental predictability in rotifers.</title>
        <authorList>
            <person name="Franch-Gras L."/>
            <person name="Hahn C."/>
            <person name="Garcia-Roger E.M."/>
            <person name="Carmona M.J."/>
            <person name="Serra M."/>
            <person name="Gomez A."/>
        </authorList>
    </citation>
    <scope>NUCLEOTIDE SEQUENCE [LARGE SCALE GENOMIC DNA]</scope>
    <source>
        <strain evidence="1">HYR1</strain>
    </source>
</reference>
<keyword evidence="2" id="KW-1185">Reference proteome</keyword>
<dbReference type="AlphaFoldDB" id="A0A3M7QD81"/>
<gene>
    <name evidence="1" type="ORF">BpHYR1_023779</name>
</gene>
<evidence type="ECO:0000313" key="2">
    <source>
        <dbReference type="Proteomes" id="UP000276133"/>
    </source>
</evidence>
<sequence length="73" mass="8287">METIKSTKKDPESKPPISQIMYNEFKNPQQPPNTAFYYSLIPEPYSYATTVTSDDQALSATNQLTVLSTYAQY</sequence>
<dbReference type="EMBL" id="REGN01006471">
    <property type="protein sequence ID" value="RNA09396.1"/>
    <property type="molecule type" value="Genomic_DNA"/>
</dbReference>
<accession>A0A3M7QD81</accession>
<name>A0A3M7QD81_BRAPC</name>
<dbReference type="Proteomes" id="UP000276133">
    <property type="component" value="Unassembled WGS sequence"/>
</dbReference>
<organism evidence="1 2">
    <name type="scientific">Brachionus plicatilis</name>
    <name type="common">Marine rotifer</name>
    <name type="synonym">Brachionus muelleri</name>
    <dbReference type="NCBI Taxonomy" id="10195"/>
    <lineage>
        <taxon>Eukaryota</taxon>
        <taxon>Metazoa</taxon>
        <taxon>Spiralia</taxon>
        <taxon>Gnathifera</taxon>
        <taxon>Rotifera</taxon>
        <taxon>Eurotatoria</taxon>
        <taxon>Monogononta</taxon>
        <taxon>Pseudotrocha</taxon>
        <taxon>Ploima</taxon>
        <taxon>Brachionidae</taxon>
        <taxon>Brachionus</taxon>
    </lineage>
</organism>
<comment type="caution">
    <text evidence="1">The sequence shown here is derived from an EMBL/GenBank/DDBJ whole genome shotgun (WGS) entry which is preliminary data.</text>
</comment>